<dbReference type="InterPro" id="IPR046126">
    <property type="entry name" value="DUF6123"/>
</dbReference>
<protein>
    <submittedName>
        <fullName evidence="1">Uncharacterized protein</fullName>
    </submittedName>
</protein>
<gene>
    <name evidence="1" type="ORF">GCM10007216_18070</name>
</gene>
<proteinExistence type="predicted"/>
<comment type="caution">
    <text evidence="1">The sequence shown here is derived from an EMBL/GenBank/DDBJ whole genome shotgun (WGS) entry which is preliminary data.</text>
</comment>
<dbReference type="Proteomes" id="UP000619534">
    <property type="component" value="Unassembled WGS sequence"/>
</dbReference>
<name>A0ABQ1P2D4_9BACI</name>
<dbReference type="EMBL" id="BMCJ01000003">
    <property type="protein sequence ID" value="GGC87707.1"/>
    <property type="molecule type" value="Genomic_DNA"/>
</dbReference>
<evidence type="ECO:0000313" key="1">
    <source>
        <dbReference type="EMBL" id="GGC87707.1"/>
    </source>
</evidence>
<sequence length="105" mass="11932">MKQQYTLAYFLEDLWAKGFKLSDEDVRFIYFGMNSTNAAVWKVIIALKATLQFQQTFDGSFYMGVLEHISGEGINSKRKAWEVLEAKGLSKRKAISNNKPADLSS</sequence>
<keyword evidence="2" id="KW-1185">Reference proteome</keyword>
<organism evidence="1 2">
    <name type="scientific">Thalassobacillus devorans</name>
    <dbReference type="NCBI Taxonomy" id="279813"/>
    <lineage>
        <taxon>Bacteria</taxon>
        <taxon>Bacillati</taxon>
        <taxon>Bacillota</taxon>
        <taxon>Bacilli</taxon>
        <taxon>Bacillales</taxon>
        <taxon>Bacillaceae</taxon>
        <taxon>Thalassobacillus</taxon>
    </lineage>
</organism>
<accession>A0ABQ1P2D4</accession>
<reference evidence="2" key="1">
    <citation type="journal article" date="2019" name="Int. J. Syst. Evol. Microbiol.">
        <title>The Global Catalogue of Microorganisms (GCM) 10K type strain sequencing project: providing services to taxonomists for standard genome sequencing and annotation.</title>
        <authorList>
            <consortium name="The Broad Institute Genomics Platform"/>
            <consortium name="The Broad Institute Genome Sequencing Center for Infectious Disease"/>
            <person name="Wu L."/>
            <person name="Ma J."/>
        </authorList>
    </citation>
    <scope>NUCLEOTIDE SEQUENCE [LARGE SCALE GENOMIC DNA]</scope>
    <source>
        <strain evidence="2">CCM 7282</strain>
    </source>
</reference>
<dbReference type="RefSeq" id="WP_062446279.1">
    <property type="nucleotide sequence ID" value="NZ_BMCJ01000003.1"/>
</dbReference>
<dbReference type="Pfam" id="PF19618">
    <property type="entry name" value="DUF6123"/>
    <property type="match status" value="1"/>
</dbReference>
<evidence type="ECO:0000313" key="2">
    <source>
        <dbReference type="Proteomes" id="UP000619534"/>
    </source>
</evidence>